<protein>
    <submittedName>
        <fullName evidence="1">Uncharacterized protein</fullName>
    </submittedName>
</protein>
<comment type="caution">
    <text evidence="1">The sequence shown here is derived from an EMBL/GenBank/DDBJ whole genome shotgun (WGS) entry which is preliminary data.</text>
</comment>
<sequence>MNKVGRFLGEEAAEYLVVGLMMLKPEIDSFSGSIIYNIDCKLGDAKNPIDFLSFFEKAQQVRQLKLS</sequence>
<name>A0ABW0KIM1_9BACL</name>
<gene>
    <name evidence="1" type="ORF">ACFPOG_30645</name>
</gene>
<accession>A0ABW0KIM1</accession>
<dbReference type="EMBL" id="JBHSMJ010000058">
    <property type="protein sequence ID" value="MFC5452567.1"/>
    <property type="molecule type" value="Genomic_DNA"/>
</dbReference>
<dbReference type="Proteomes" id="UP001596044">
    <property type="component" value="Unassembled WGS sequence"/>
</dbReference>
<dbReference type="RefSeq" id="WP_377526796.1">
    <property type="nucleotide sequence ID" value="NZ_JBHSMJ010000058.1"/>
</dbReference>
<evidence type="ECO:0000313" key="1">
    <source>
        <dbReference type="EMBL" id="MFC5452567.1"/>
    </source>
</evidence>
<organism evidence="1 2">
    <name type="scientific">Paenibacillus aestuarii</name>
    <dbReference type="NCBI Taxonomy" id="516965"/>
    <lineage>
        <taxon>Bacteria</taxon>
        <taxon>Bacillati</taxon>
        <taxon>Bacillota</taxon>
        <taxon>Bacilli</taxon>
        <taxon>Bacillales</taxon>
        <taxon>Paenibacillaceae</taxon>
        <taxon>Paenibacillus</taxon>
    </lineage>
</organism>
<keyword evidence="2" id="KW-1185">Reference proteome</keyword>
<evidence type="ECO:0000313" key="2">
    <source>
        <dbReference type="Proteomes" id="UP001596044"/>
    </source>
</evidence>
<reference evidence="2" key="1">
    <citation type="journal article" date="2019" name="Int. J. Syst. Evol. Microbiol.">
        <title>The Global Catalogue of Microorganisms (GCM) 10K type strain sequencing project: providing services to taxonomists for standard genome sequencing and annotation.</title>
        <authorList>
            <consortium name="The Broad Institute Genomics Platform"/>
            <consortium name="The Broad Institute Genome Sequencing Center for Infectious Disease"/>
            <person name="Wu L."/>
            <person name="Ma J."/>
        </authorList>
    </citation>
    <scope>NUCLEOTIDE SEQUENCE [LARGE SCALE GENOMIC DNA]</scope>
    <source>
        <strain evidence="2">KACC 11904</strain>
    </source>
</reference>
<proteinExistence type="predicted"/>